<evidence type="ECO:0000313" key="2">
    <source>
        <dbReference type="Proteomes" id="UP000714275"/>
    </source>
</evidence>
<sequence>MAYPLHEVGFQFLGPELSAMGGIPLKKRLVTISVDYNCMHNDLGSIYTPDLAVSFKLMKKLEDGSRPLPRSVMGETALSQDEEELDDKFKFEVASNPDLDMVIKLVIEESTDYRSPASVTSEAFQSLLAPIFAQEASKLTYPQLITQYLSASTFTQMMDPLAVPSIVVAGHTWCSIKTVRFHVWVRGNHAIDLDAKDGDHVAHGTLFPKIDMGGVDAMIARGISRMRDRLASLCEQLDPHFDASPMRQSNIVFPLELEWDHCRDSFLNAAEETAHMRYKAWYGKEVKRRCLSDDSNYAPVDSGSASEGDGACDGAPFTATRLRKKQRTDGEIIAV</sequence>
<protein>
    <submittedName>
        <fullName evidence="1">Uncharacterized protein</fullName>
    </submittedName>
</protein>
<comment type="caution">
    <text evidence="1">The sequence shown here is derived from an EMBL/GenBank/DDBJ whole genome shotgun (WGS) entry which is preliminary data.</text>
</comment>
<dbReference type="OrthoDB" id="2692005at2759"/>
<dbReference type="Proteomes" id="UP000714275">
    <property type="component" value="Unassembled WGS sequence"/>
</dbReference>
<name>A0A9P6ZKV1_9AGAM</name>
<dbReference type="AlphaFoldDB" id="A0A9P6ZKV1"/>
<accession>A0A9P6ZKV1</accession>
<proteinExistence type="predicted"/>
<evidence type="ECO:0000313" key="1">
    <source>
        <dbReference type="EMBL" id="KAG1769735.1"/>
    </source>
</evidence>
<reference evidence="1" key="1">
    <citation type="journal article" date="2020" name="New Phytol.">
        <title>Comparative genomics reveals dynamic genome evolution in host specialist ectomycorrhizal fungi.</title>
        <authorList>
            <person name="Lofgren L.A."/>
            <person name="Nguyen N.H."/>
            <person name="Vilgalys R."/>
            <person name="Ruytinx J."/>
            <person name="Liao H.L."/>
            <person name="Branco S."/>
            <person name="Kuo A."/>
            <person name="LaButti K."/>
            <person name="Lipzen A."/>
            <person name="Andreopoulos W."/>
            <person name="Pangilinan J."/>
            <person name="Riley R."/>
            <person name="Hundley H."/>
            <person name="Na H."/>
            <person name="Barry K."/>
            <person name="Grigoriev I.V."/>
            <person name="Stajich J.E."/>
            <person name="Kennedy P.G."/>
        </authorList>
    </citation>
    <scope>NUCLEOTIDE SEQUENCE</scope>
    <source>
        <strain evidence="1">DOB743</strain>
    </source>
</reference>
<organism evidence="1 2">
    <name type="scientific">Suillus placidus</name>
    <dbReference type="NCBI Taxonomy" id="48579"/>
    <lineage>
        <taxon>Eukaryota</taxon>
        <taxon>Fungi</taxon>
        <taxon>Dikarya</taxon>
        <taxon>Basidiomycota</taxon>
        <taxon>Agaricomycotina</taxon>
        <taxon>Agaricomycetes</taxon>
        <taxon>Agaricomycetidae</taxon>
        <taxon>Boletales</taxon>
        <taxon>Suillineae</taxon>
        <taxon>Suillaceae</taxon>
        <taxon>Suillus</taxon>
    </lineage>
</organism>
<keyword evidence="2" id="KW-1185">Reference proteome</keyword>
<dbReference type="EMBL" id="JABBWD010000070">
    <property type="protein sequence ID" value="KAG1769735.1"/>
    <property type="molecule type" value="Genomic_DNA"/>
</dbReference>
<gene>
    <name evidence="1" type="ORF">EV702DRAFT_1202765</name>
</gene>